<evidence type="ECO:0007829" key="4">
    <source>
        <dbReference type="PeptideAtlas" id="A0A494C0I2"/>
    </source>
</evidence>
<dbReference type="OpenTargets" id="ENSG00000103510"/>
<dbReference type="Antibodypedia" id="27640">
    <property type="antibodies" value="295 antibodies from 39 providers"/>
</dbReference>
<dbReference type="ExpressionAtlas" id="A0A494C0I2">
    <property type="expression patterns" value="baseline and differential"/>
</dbReference>
<dbReference type="EMBL" id="AC009088">
    <property type="status" value="NOT_ANNOTATED_CDS"/>
    <property type="molecule type" value="Genomic_DNA"/>
</dbReference>
<dbReference type="AlphaFoldDB" id="A0A494C0I2"/>
<feature type="non-terminal residue" evidence="2">
    <location>
        <position position="70"/>
    </location>
</feature>
<sequence length="70" mass="6790">MAAQGAAAAVAAGTSGVAGEGEPGPGENAAAEGTAPSPGRVSPPTPARGEPEVTVEIGETYLCRRPDSTW</sequence>
<reference evidence="2" key="4">
    <citation type="submission" date="2025-08" db="UniProtKB">
        <authorList>
            <consortium name="Ensembl"/>
        </authorList>
    </citation>
    <scope>IDENTIFICATION</scope>
</reference>
<proteinExistence type="evidence at protein level"/>
<reference evidence="2 3" key="3">
    <citation type="journal article" date="2004" name="Nature">
        <title>The sequence and analysis of duplication-rich human chromosome 16.</title>
        <authorList>
            <person name="Martin J."/>
            <person name="Han C."/>
            <person name="Gordon L.A."/>
            <person name="Terry A."/>
            <person name="Prabhakar S."/>
            <person name="She X."/>
            <person name="Xie G."/>
            <person name="Hellsten U."/>
            <person name="Chan Y.M."/>
            <person name="Altherr M."/>
            <person name="Couronne O."/>
            <person name="Aerts A."/>
            <person name="Bajorek E."/>
            <person name="Black S."/>
            <person name="Blumer H."/>
            <person name="Branscomb E."/>
            <person name="Brown N.C."/>
            <person name="Bruno W.J."/>
            <person name="Buckingham J.M."/>
            <person name="Callen D.F."/>
            <person name="Campbell C.S."/>
            <person name="Campbell M.L."/>
            <person name="Campbell E.W."/>
            <person name="Caoile C."/>
            <person name="Challacombe J.F."/>
            <person name="Chasteen L.A."/>
            <person name="Chertkov O."/>
            <person name="Chi H.C."/>
            <person name="Christensen M."/>
            <person name="Clark L.M."/>
            <person name="Cohn J.D."/>
            <person name="Denys M."/>
            <person name="Detter J.C."/>
            <person name="Dickson M."/>
            <person name="Dimitrijevic-Bussod M."/>
            <person name="Escobar J."/>
            <person name="Fawcett J.J."/>
            <person name="Flowers D."/>
            <person name="Fotopulos D."/>
            <person name="Glavina T."/>
            <person name="Gomez M."/>
            <person name="Gonzales E."/>
            <person name="Goodstein D."/>
            <person name="Goodwin L.A."/>
            <person name="Grady D.L."/>
            <person name="Grigoriev I."/>
            <person name="Groza M."/>
            <person name="Hammon N."/>
            <person name="Hawkins T."/>
            <person name="Haydu L."/>
            <person name="Hildebrand C.E."/>
            <person name="Huang W."/>
            <person name="Israni S."/>
            <person name="Jett J."/>
            <person name="Jewett P.B."/>
            <person name="Kadner K."/>
            <person name="Kimball H."/>
            <person name="Kobayashi A."/>
            <person name="Krawczyk M.C."/>
            <person name="Leyba T."/>
            <person name="Longmire J.L."/>
            <person name="Lopez F."/>
            <person name="Lou Y."/>
            <person name="Lowry S."/>
            <person name="Ludeman T."/>
            <person name="Manohar C.F."/>
            <person name="Mark G.A."/>
            <person name="McMurray K.L."/>
            <person name="Meincke L.J."/>
            <person name="Morgan J."/>
            <person name="Moyzis R.K."/>
            <person name="Mundt M.O."/>
            <person name="Munk A.C."/>
            <person name="Nandkeshwar R.D."/>
            <person name="Pitluck S."/>
            <person name="Pollard M."/>
            <person name="Predki P."/>
            <person name="Parson-Quintana B."/>
            <person name="Ramirez L."/>
            <person name="Rash S."/>
            <person name="Retterer J."/>
            <person name="Ricke D.O."/>
            <person name="Robinson D.L."/>
            <person name="Rodriguez A."/>
            <person name="Salamov A."/>
            <person name="Saunders E.H."/>
            <person name="Scott D."/>
            <person name="Shough T."/>
            <person name="Stallings R.L."/>
            <person name="Stalvey M."/>
            <person name="Sutherland R.D."/>
            <person name="Tapia R."/>
            <person name="Tesmer J.G."/>
            <person name="Thayer N."/>
            <person name="Thompson L.S."/>
            <person name="Tice H."/>
            <person name="Torney D.C."/>
            <person name="Tran-Gyamfi M."/>
            <person name="Tsai M."/>
            <person name="Ulanovsky L.E."/>
            <person name="Ustaszewska A."/>
            <person name="Vo N."/>
            <person name="White P.S."/>
            <person name="Williams A.L."/>
            <person name="Wills P.L."/>
            <person name="Wu J.R."/>
            <person name="Wu K."/>
            <person name="Yang J."/>
            <person name="Dejong P."/>
            <person name="Bruce D."/>
            <person name="Doggett N.A."/>
            <person name="Deaven L."/>
            <person name="Schmutz J."/>
            <person name="Grimwood J."/>
            <person name="Richardson P."/>
            <person name="Rokhsar D.S."/>
            <person name="Eichler E.E."/>
            <person name="Gilna P."/>
            <person name="Lucas S.M."/>
            <person name="Myers R.M."/>
            <person name="Rubin E.M."/>
            <person name="Pennacchio L.A."/>
        </authorList>
    </citation>
    <scope>NUCLEOTIDE SEQUENCE [LARGE SCALE GENOMIC DNA]</scope>
</reference>
<dbReference type="HGNC" id="HGNC:17933">
    <property type="gene designation" value="KAT8"/>
</dbReference>
<dbReference type="OMA" id="DSPEGNN"/>
<dbReference type="Ensembl" id="ENST00000652764.1">
    <property type="protein sequence ID" value="ENSP00000498566.1"/>
    <property type="gene ID" value="ENSG00000103510.20"/>
</dbReference>
<dbReference type="Bgee" id="ENSG00000103510">
    <property type="expression patterns" value="Expressed in cerebellar hemisphere and 204 other cell types or tissues"/>
</dbReference>
<evidence type="ECO:0000313" key="3">
    <source>
        <dbReference type="Proteomes" id="UP000005640"/>
    </source>
</evidence>
<name>A0A494C0I2_HUMAN</name>
<protein>
    <submittedName>
        <fullName evidence="2">Lysine acetyltransferase 8</fullName>
    </submittedName>
</protein>
<dbReference type="VEuPathDB" id="HostDB:ENSG00000103510"/>
<organism evidence="2 3">
    <name type="scientific">Homo sapiens</name>
    <name type="common">Human</name>
    <dbReference type="NCBI Taxonomy" id="9606"/>
    <lineage>
        <taxon>Eukaryota</taxon>
        <taxon>Metazoa</taxon>
        <taxon>Chordata</taxon>
        <taxon>Craniata</taxon>
        <taxon>Vertebrata</taxon>
        <taxon>Euteleostomi</taxon>
        <taxon>Mammalia</taxon>
        <taxon>Eutheria</taxon>
        <taxon>Euarchontoglires</taxon>
        <taxon>Primates</taxon>
        <taxon>Haplorrhini</taxon>
        <taxon>Catarrhini</taxon>
        <taxon>Hominidae</taxon>
        <taxon>Homo</taxon>
    </lineage>
</organism>
<feature type="compositionally biased region" description="Low complexity" evidence="1">
    <location>
        <begin position="1"/>
        <end position="15"/>
    </location>
</feature>
<evidence type="ECO:0000313" key="2">
    <source>
        <dbReference type="Ensembl" id="ENSP00000498566.1"/>
    </source>
</evidence>
<accession>A0A494C0I2</accession>
<keyword evidence="4 5" id="KW-1267">Proteomics identification</keyword>
<reference evidence="2 3" key="2">
    <citation type="journal article" date="2004" name="Nature">
        <title>Finishing the euchromatic sequence of the human genome.</title>
        <authorList>
            <consortium name="International Human Genome Sequencing Consortium"/>
        </authorList>
    </citation>
    <scope>NUCLEOTIDE SEQUENCE [LARGE SCALE GENOMIC DNA]</scope>
</reference>
<feature type="region of interest" description="Disordered" evidence="1">
    <location>
        <begin position="1"/>
        <end position="70"/>
    </location>
</feature>
<evidence type="ECO:0000256" key="1">
    <source>
        <dbReference type="SAM" id="MobiDB-lite"/>
    </source>
</evidence>
<dbReference type="OrthoDB" id="787137at2759"/>
<keyword evidence="3" id="KW-1185">Reference proteome</keyword>
<dbReference type="GeneTree" id="ENSGT00940000159512"/>
<reference evidence="2" key="5">
    <citation type="submission" date="2025-09" db="UniProtKB">
        <authorList>
            <consortium name="Ensembl"/>
        </authorList>
    </citation>
    <scope>IDENTIFICATION</scope>
</reference>
<dbReference type="Proteomes" id="UP000005640">
    <property type="component" value="Chromosome 16"/>
</dbReference>
<dbReference type="ChiTaRS" id="KAT8">
    <property type="organism name" value="human"/>
</dbReference>
<reference evidence="2 3" key="1">
    <citation type="journal article" date="2001" name="Nature">
        <title>Initial sequencing and analysis of the human genome.</title>
        <authorList>
            <consortium name="International Human Genome Sequencing Consortium"/>
            <person name="Lander E.S."/>
            <person name="Linton L.M."/>
            <person name="Birren B."/>
            <person name="Nusbaum C."/>
            <person name="Zody M.C."/>
            <person name="Baldwin J."/>
            <person name="Devon K."/>
            <person name="Dewar K."/>
            <person name="Doyle M."/>
            <person name="FitzHugh W."/>
            <person name="Funke R."/>
            <person name="Gage D."/>
            <person name="Harris K."/>
            <person name="Heaford A."/>
            <person name="Howland J."/>
            <person name="Kann L."/>
            <person name="Lehoczky J."/>
            <person name="LeVine R."/>
            <person name="McEwan P."/>
            <person name="McKernan K."/>
            <person name="Meldrim J."/>
            <person name="Mesirov J.P."/>
            <person name="Miranda C."/>
            <person name="Morris W."/>
            <person name="Naylor J."/>
            <person name="Raymond C."/>
            <person name="Rosetti M."/>
            <person name="Santos R."/>
            <person name="Sheridan A."/>
            <person name="Sougnez C."/>
            <person name="Stange-Thomann N."/>
            <person name="Stojanovic N."/>
            <person name="Subramanian A."/>
            <person name="Wyman D."/>
            <person name="Rogers J."/>
            <person name="Sulston J."/>
            <person name="Ainscough R."/>
            <person name="Beck S."/>
            <person name="Bentley D."/>
            <person name="Burton J."/>
            <person name="Clee C."/>
            <person name="Carter N."/>
            <person name="Coulson A."/>
            <person name="Deadman R."/>
            <person name="Deloukas P."/>
            <person name="Dunham A."/>
            <person name="Dunham I."/>
            <person name="Durbin R."/>
            <person name="French L."/>
            <person name="Grafham D."/>
            <person name="Gregory S."/>
            <person name="Hubbard T."/>
            <person name="Humphray S."/>
            <person name="Hunt A."/>
            <person name="Jones M."/>
            <person name="Lloyd C."/>
            <person name="McMurray A."/>
            <person name="Matthews L."/>
            <person name="Mercer S."/>
            <person name="Milne S."/>
            <person name="Mullikin J.C."/>
            <person name="Mungall A."/>
            <person name="Plumb R."/>
            <person name="Ross M."/>
            <person name="Shownkeen R."/>
            <person name="Sims S."/>
            <person name="Waterston R.H."/>
            <person name="Wilson R.K."/>
            <person name="Hillier L.W."/>
            <person name="McPherson J.D."/>
            <person name="Marra M.A."/>
            <person name="Mardis E.R."/>
            <person name="Fulton L.A."/>
            <person name="Chinwalla A.T."/>
            <person name="Pepin K.H."/>
            <person name="Gish W.R."/>
            <person name="Chissoe S.L."/>
            <person name="Wendl M.C."/>
            <person name="Delehaunty K.D."/>
            <person name="Miner T.L."/>
            <person name="Delehaunty A."/>
            <person name="Kramer J.B."/>
            <person name="Cook L.L."/>
            <person name="Fulton R.S."/>
            <person name="Johnson D.L."/>
            <person name="Minx P.J."/>
            <person name="Clifton S.W."/>
            <person name="Hawkins T."/>
            <person name="Branscomb E."/>
            <person name="Predki P."/>
            <person name="Richardson P."/>
            <person name="Wenning S."/>
            <person name="Slezak T."/>
            <person name="Doggett N."/>
            <person name="Cheng J.F."/>
            <person name="Olsen A."/>
            <person name="Lucas S."/>
            <person name="Elkin C."/>
            <person name="Uberbacher E."/>
            <person name="Frazier M."/>
            <person name="Gibbs R.A."/>
            <person name="Muzny D.M."/>
            <person name="Scherer S.E."/>
            <person name="Bouck J.B."/>
            <person name="Sodergren E.J."/>
            <person name="Worley K.C."/>
            <person name="Rives C.M."/>
            <person name="Gorrell J.H."/>
            <person name="Metzker M.L."/>
            <person name="Naylor S.L."/>
            <person name="Kucherlapati R.S."/>
            <person name="Nelson D.L."/>
            <person name="Weinstock G.M."/>
            <person name="Sakaki Y."/>
            <person name="Fujiyama A."/>
            <person name="Hattori M."/>
            <person name="Yada T."/>
            <person name="Toyoda A."/>
            <person name="Itoh T."/>
            <person name="Kawagoe C."/>
            <person name="Watanabe H."/>
            <person name="Totoki Y."/>
            <person name="Taylor T."/>
            <person name="Weissenbach J."/>
            <person name="Heilig R."/>
            <person name="Saurin W."/>
            <person name="Artiguenave F."/>
            <person name="Brottier P."/>
            <person name="Bruls T."/>
            <person name="Pelletier E."/>
            <person name="Robert C."/>
            <person name="Wincker P."/>
            <person name="Smith D.R."/>
            <person name="Doucette-Stamm L."/>
            <person name="Rubenfield M."/>
            <person name="Weinstock K."/>
            <person name="Lee H.M."/>
            <person name="Dubois J."/>
            <person name="Rosenthal A."/>
            <person name="Platzer M."/>
            <person name="Nyakatura G."/>
            <person name="Taudien S."/>
            <person name="Rump A."/>
            <person name="Yang H."/>
            <person name="Yu J."/>
            <person name="Wang J."/>
            <person name="Huang G."/>
            <person name="Gu J."/>
            <person name="Hood L."/>
            <person name="Rowen L."/>
            <person name="Madan A."/>
            <person name="Qin S."/>
            <person name="Davis R.W."/>
            <person name="Federspiel N.A."/>
            <person name="Abola A.P."/>
            <person name="Proctor M.J."/>
            <person name="Myers R.M."/>
            <person name="Schmutz J."/>
            <person name="Dickson M."/>
            <person name="Grimwood J."/>
            <person name="Cox D.R."/>
            <person name="Olson M.V."/>
            <person name="Kaul R."/>
            <person name="Raymond C."/>
            <person name="Shimizu N."/>
            <person name="Kawasaki K."/>
            <person name="Minoshima S."/>
            <person name="Evans G.A."/>
            <person name="Athanasiou M."/>
            <person name="Schultz R."/>
            <person name="Roe B.A."/>
            <person name="Chen F."/>
            <person name="Pan H."/>
            <person name="Ramser J."/>
            <person name="Lehrach H."/>
            <person name="Reinhardt R."/>
            <person name="McCombie W.R."/>
            <person name="de la Bastide M."/>
            <person name="Dedhia N."/>
            <person name="Blocker H."/>
            <person name="Hornischer K."/>
            <person name="Nordsiek G."/>
            <person name="Agarwala R."/>
            <person name="Aravind L."/>
            <person name="Bailey J.A."/>
            <person name="Bateman A."/>
            <person name="Batzoglou S."/>
            <person name="Birney E."/>
            <person name="Bork P."/>
            <person name="Brown D.G."/>
            <person name="Burge C.B."/>
            <person name="Cerutti L."/>
            <person name="Chen H.C."/>
            <person name="Church D."/>
            <person name="Clamp M."/>
            <person name="Copley R.R."/>
            <person name="Doerks T."/>
            <person name="Eddy S.R."/>
            <person name="Eichler E.E."/>
            <person name="Furey T.S."/>
            <person name="Galagan J."/>
            <person name="Gilbert J.G."/>
            <person name="Harmon C."/>
            <person name="Hayashizaki Y."/>
            <person name="Haussler D."/>
            <person name="Hermjakob H."/>
            <person name="Hokamp K."/>
            <person name="Jang W."/>
            <person name="Johnson L.S."/>
            <person name="Jones T.A."/>
            <person name="Kasif S."/>
            <person name="Kaspryzk A."/>
            <person name="Kennedy S."/>
            <person name="Kent W.J."/>
            <person name="Kitts P."/>
            <person name="Koonin E.V."/>
            <person name="Korf I."/>
            <person name="Kulp D."/>
            <person name="Lancet D."/>
            <person name="Lowe T.M."/>
            <person name="McLysaght A."/>
            <person name="Mikkelsen T."/>
            <person name="Moran J.V."/>
            <person name="Mulder N."/>
            <person name="Pollara V.J."/>
            <person name="Ponting C.P."/>
            <person name="Schuler G."/>
            <person name="Schultz J."/>
            <person name="Slater G."/>
            <person name="Smit A.F."/>
            <person name="Stupka E."/>
            <person name="Szustakowski J."/>
            <person name="Thierry-Mieg D."/>
            <person name="Thierry-Mieg J."/>
            <person name="Wagner L."/>
            <person name="Wallis J."/>
            <person name="Wheeler R."/>
            <person name="Williams A."/>
            <person name="Wolf Y.I."/>
            <person name="Wolfe K.H."/>
            <person name="Yang S.P."/>
            <person name="Yeh R.F."/>
            <person name="Collins F."/>
            <person name="Guyer M.S."/>
            <person name="Peterson J."/>
            <person name="Felsenfeld A."/>
            <person name="Wetterstrand K.A."/>
            <person name="Patrinos A."/>
            <person name="Morgan M.J."/>
            <person name="de Jong P."/>
            <person name="Catanese J.J."/>
            <person name="Osoegawa K."/>
            <person name="Shizuya H."/>
            <person name="Choi S."/>
            <person name="Chen Y.J."/>
        </authorList>
    </citation>
    <scope>NUCLEOTIDE SEQUENCE [LARGE SCALE GENOMIC DNA]</scope>
</reference>
<dbReference type="EMBL" id="AC135050">
    <property type="status" value="NOT_ANNOTATED_CDS"/>
    <property type="molecule type" value="Genomic_DNA"/>
</dbReference>
<evidence type="ECO:0007829" key="5">
    <source>
        <dbReference type="ProteomicsDB" id="A0A494C0I2"/>
    </source>
</evidence>
<gene>
    <name evidence="2" type="primary">KAT8</name>
</gene>
<dbReference type="MassIVE" id="A0A494C0I2"/>
<feature type="compositionally biased region" description="Low complexity" evidence="1">
    <location>
        <begin position="25"/>
        <end position="36"/>
    </location>
</feature>